<evidence type="ECO:0000313" key="3">
    <source>
        <dbReference type="Proteomes" id="UP000520767"/>
    </source>
</evidence>
<evidence type="ECO:0000256" key="1">
    <source>
        <dbReference type="SAM" id="MobiDB-lite"/>
    </source>
</evidence>
<gene>
    <name evidence="2" type="ORF">FHR82_002487</name>
</gene>
<sequence length="116" mass="13354">MELAYVTYDMAGFARNHGGAGAPFRWGEERRFWLRAELDAAYFHLYGVPRDDVDYIMDTFRAFKNNDPERFARTKQAILDIYEDMAKAIETGEPYQTRLDPPPGHGPRHPAKGDSQ</sequence>
<feature type="region of interest" description="Disordered" evidence="1">
    <location>
        <begin position="92"/>
        <end position="116"/>
    </location>
</feature>
<evidence type="ECO:0000313" key="2">
    <source>
        <dbReference type="EMBL" id="MBB4906270.1"/>
    </source>
</evidence>
<dbReference type="EMBL" id="JACHJQ010000002">
    <property type="protein sequence ID" value="MBB4906270.1"/>
    <property type="molecule type" value="Genomic_DNA"/>
</dbReference>
<comment type="caution">
    <text evidence="2">The sequence shown here is derived from an EMBL/GenBank/DDBJ whole genome shotgun (WGS) entry which is preliminary data.</text>
</comment>
<dbReference type="RefSeq" id="WP_184810366.1">
    <property type="nucleotide sequence ID" value="NZ_JACHJQ010000002.1"/>
</dbReference>
<name>A0A7W7VDR7_9PSEU</name>
<dbReference type="Proteomes" id="UP000520767">
    <property type="component" value="Unassembled WGS sequence"/>
</dbReference>
<accession>A0A7W7VDR7</accession>
<dbReference type="AlphaFoldDB" id="A0A7W7VDR7"/>
<organism evidence="2 3">
    <name type="scientific">Actinophytocola algeriensis</name>
    <dbReference type="NCBI Taxonomy" id="1768010"/>
    <lineage>
        <taxon>Bacteria</taxon>
        <taxon>Bacillati</taxon>
        <taxon>Actinomycetota</taxon>
        <taxon>Actinomycetes</taxon>
        <taxon>Pseudonocardiales</taxon>
        <taxon>Pseudonocardiaceae</taxon>
    </lineage>
</organism>
<proteinExistence type="predicted"/>
<reference evidence="2 3" key="1">
    <citation type="submission" date="2020-08" db="EMBL/GenBank/DDBJ databases">
        <title>Genomic Encyclopedia of Type Strains, Phase III (KMG-III): the genomes of soil and plant-associated and newly described type strains.</title>
        <authorList>
            <person name="Whitman W."/>
        </authorList>
    </citation>
    <scope>NUCLEOTIDE SEQUENCE [LARGE SCALE GENOMIC DNA]</scope>
    <source>
        <strain evidence="2 3">CECT 8960</strain>
    </source>
</reference>
<keyword evidence="3" id="KW-1185">Reference proteome</keyword>
<protein>
    <submittedName>
        <fullName evidence="2">Uncharacterized protein</fullName>
    </submittedName>
</protein>